<evidence type="ECO:0000313" key="4">
    <source>
        <dbReference type="EnsemblMetazoa" id="CPIJ001348-PA"/>
    </source>
</evidence>
<dbReference type="VEuPathDB" id="VectorBase:CQUJHB012202"/>
<dbReference type="InterPro" id="IPR036047">
    <property type="entry name" value="F-box-like_dom_sf"/>
</dbReference>
<protein>
    <recommendedName>
        <fullName evidence="2">F-box domain-containing protein</fullName>
    </recommendedName>
</protein>
<name>B0W342_CULQU</name>
<dbReference type="OMA" id="YLEVACC"/>
<dbReference type="SUPFAM" id="SSF81383">
    <property type="entry name" value="F-box domain"/>
    <property type="match status" value="1"/>
</dbReference>
<dbReference type="Gene3D" id="3.80.10.10">
    <property type="entry name" value="Ribonuclease Inhibitor"/>
    <property type="match status" value="1"/>
</dbReference>
<reference evidence="4" key="2">
    <citation type="submission" date="2021-02" db="UniProtKB">
        <authorList>
            <consortium name="EnsemblMetazoa"/>
        </authorList>
    </citation>
    <scope>IDENTIFICATION</scope>
    <source>
        <strain evidence="4">JHB</strain>
    </source>
</reference>
<evidence type="ECO:0000259" key="2">
    <source>
        <dbReference type="PROSITE" id="PS50181"/>
    </source>
</evidence>
<dbReference type="Proteomes" id="UP000002320">
    <property type="component" value="Unassembled WGS sequence"/>
</dbReference>
<feature type="domain" description="F-box" evidence="2">
    <location>
        <begin position="16"/>
        <end position="62"/>
    </location>
</feature>
<reference evidence="3" key="1">
    <citation type="submission" date="2007-03" db="EMBL/GenBank/DDBJ databases">
        <title>Annotation of Culex pipiens quinquefasciatus.</title>
        <authorList>
            <consortium name="The Broad Institute Genome Sequencing Platform"/>
            <person name="Atkinson P.W."/>
            <person name="Hemingway J."/>
            <person name="Christensen B.M."/>
            <person name="Higgs S."/>
            <person name="Kodira C."/>
            <person name="Hannick L."/>
            <person name="Megy K."/>
            <person name="O'Leary S."/>
            <person name="Pearson M."/>
            <person name="Haas B.J."/>
            <person name="Mauceli E."/>
            <person name="Wortman J.R."/>
            <person name="Lee N.H."/>
            <person name="Guigo R."/>
            <person name="Stanke M."/>
            <person name="Alvarado L."/>
            <person name="Amedeo P."/>
            <person name="Antoine C.H."/>
            <person name="Arensburger P."/>
            <person name="Bidwell S.L."/>
            <person name="Crawford M."/>
            <person name="Camaro F."/>
            <person name="Devon K."/>
            <person name="Engels R."/>
            <person name="Hammond M."/>
            <person name="Howarth C."/>
            <person name="Koehrsen M."/>
            <person name="Lawson D."/>
            <person name="Montgomery P."/>
            <person name="Nene V."/>
            <person name="Nusbaum C."/>
            <person name="Puiu D."/>
            <person name="Romero-Severson J."/>
            <person name="Severson D.W."/>
            <person name="Shumway M."/>
            <person name="Sisk P."/>
            <person name="Stolte C."/>
            <person name="Zeng Q."/>
            <person name="Eisenstadt E."/>
            <person name="Fraser-Liggett C."/>
            <person name="Strausberg R."/>
            <person name="Galagan J."/>
            <person name="Birren B."/>
            <person name="Collins F.H."/>
        </authorList>
    </citation>
    <scope>NUCLEOTIDE SEQUENCE [LARGE SCALE GENOMIC DNA]</scope>
    <source>
        <strain evidence="3">JHB</strain>
    </source>
</reference>
<evidence type="ECO:0000313" key="5">
    <source>
        <dbReference type="Proteomes" id="UP000002320"/>
    </source>
</evidence>
<dbReference type="AlphaFoldDB" id="B0W342"/>
<dbReference type="Pfam" id="PF12937">
    <property type="entry name" value="F-box-like"/>
    <property type="match status" value="1"/>
</dbReference>
<organism>
    <name type="scientific">Culex quinquefasciatus</name>
    <name type="common">Southern house mosquito</name>
    <name type="synonym">Culex pungens</name>
    <dbReference type="NCBI Taxonomy" id="7176"/>
    <lineage>
        <taxon>Eukaryota</taxon>
        <taxon>Metazoa</taxon>
        <taxon>Ecdysozoa</taxon>
        <taxon>Arthropoda</taxon>
        <taxon>Hexapoda</taxon>
        <taxon>Insecta</taxon>
        <taxon>Pterygota</taxon>
        <taxon>Neoptera</taxon>
        <taxon>Endopterygota</taxon>
        <taxon>Diptera</taxon>
        <taxon>Nematocera</taxon>
        <taxon>Culicoidea</taxon>
        <taxon>Culicidae</taxon>
        <taxon>Culicinae</taxon>
        <taxon>Culicini</taxon>
        <taxon>Culex</taxon>
        <taxon>Culex</taxon>
    </lineage>
</organism>
<evidence type="ECO:0000256" key="1">
    <source>
        <dbReference type="ARBA" id="ARBA00022786"/>
    </source>
</evidence>
<dbReference type="GO" id="GO:0019005">
    <property type="term" value="C:SCF ubiquitin ligase complex"/>
    <property type="evidence" value="ECO:0007669"/>
    <property type="project" value="TreeGrafter"/>
</dbReference>
<dbReference type="SMART" id="SM00367">
    <property type="entry name" value="LRR_CC"/>
    <property type="match status" value="2"/>
</dbReference>
<dbReference type="GO" id="GO:0031146">
    <property type="term" value="P:SCF-dependent proteasomal ubiquitin-dependent protein catabolic process"/>
    <property type="evidence" value="ECO:0007669"/>
    <property type="project" value="TreeGrafter"/>
</dbReference>
<dbReference type="InterPro" id="IPR001810">
    <property type="entry name" value="F-box_dom"/>
</dbReference>
<keyword evidence="5" id="KW-1185">Reference proteome</keyword>
<dbReference type="EnsemblMetazoa" id="CPIJ001348-RA">
    <property type="protein sequence ID" value="CPIJ001348-PA"/>
    <property type="gene ID" value="CPIJ001348"/>
</dbReference>
<gene>
    <name evidence="4" type="primary">6032546</name>
    <name evidence="3" type="ORF">CpipJ_CPIJ001348</name>
</gene>
<dbReference type="Gene3D" id="1.20.1280.50">
    <property type="match status" value="1"/>
</dbReference>
<dbReference type="OrthoDB" id="7747920at2759"/>
<dbReference type="PANTHER" id="PTHR13318">
    <property type="entry name" value="PARTNER OF PAIRED, ISOFORM B-RELATED"/>
    <property type="match status" value="1"/>
</dbReference>
<dbReference type="eggNOG" id="ENOG502T8TZ">
    <property type="taxonomic scope" value="Eukaryota"/>
</dbReference>
<dbReference type="SMART" id="SM00256">
    <property type="entry name" value="FBOX"/>
    <property type="match status" value="1"/>
</dbReference>
<dbReference type="EMBL" id="DS231830">
    <property type="protein sequence ID" value="EDS30750.1"/>
    <property type="molecule type" value="Genomic_DNA"/>
</dbReference>
<dbReference type="SUPFAM" id="SSF52047">
    <property type="entry name" value="RNI-like"/>
    <property type="match status" value="1"/>
</dbReference>
<dbReference type="InterPro" id="IPR006553">
    <property type="entry name" value="Leu-rich_rpt_Cys-con_subtyp"/>
</dbReference>
<dbReference type="VEuPathDB" id="VectorBase:CPIJ001348"/>
<dbReference type="InterPro" id="IPR032675">
    <property type="entry name" value="LRR_dom_sf"/>
</dbReference>
<sequence length="499" mass="57453">MSTANMDQSQSIQEESTINEILPSEMLEHVFGFLPLHDRKSVSLVCRTWCALAFSRRFMRHVTLRLVDWENFRASKYDVLRSSARRYRHIMAFFGPKECPEAQFELLLNLVDRFGRELDSLFCLTMFKANQLQQIVEKTPNVQQLVVGLSSVEGKSERSFPVLRRLKDLGSLNHMLQCPALDVPRFAPNLEQLTVNFTSSENIGQSIEALKKFGPQLKSLEMFASDYYFEINELRFPKLKILKLSGKIVDTSVTAQKNFFKQFTNLREVSFDCNIQDVVLDTLTRACPELKVLHMKSTELSEKSLCYLNRLKSLRLLGISGKLKSNLLTDCKPLPTVETFHLHMYESDNDQAIFQRFTQLLPNTKQLKITFDEKFTIRNTLLSACKPFAKLQRLEIADRSYRMANAEPSADNALQELKLLDELVLNSLDVPVAYLHPSGTLKRLRLKFIVGMTDRELLDVVRKFPNLRYLEVACCRRITDEGIRAVRGIVPSCVVHHFI</sequence>
<dbReference type="HOGENOM" id="CLU_576537_0_0_1"/>
<accession>B0W342</accession>
<dbReference type="PROSITE" id="PS50181">
    <property type="entry name" value="FBOX"/>
    <property type="match status" value="1"/>
</dbReference>
<keyword evidence="1" id="KW-0833">Ubl conjugation pathway</keyword>
<dbReference type="InParanoid" id="B0W342"/>
<evidence type="ECO:0000313" key="3">
    <source>
        <dbReference type="EMBL" id="EDS30750.1"/>
    </source>
</evidence>
<dbReference type="KEGG" id="cqu:CpipJ_CPIJ001348"/>
<proteinExistence type="predicted"/>